<dbReference type="SMART" id="SM00499">
    <property type="entry name" value="AAI"/>
    <property type="match status" value="1"/>
</dbReference>
<dbReference type="InterPro" id="IPR000528">
    <property type="entry name" value="Plant_nsLTP"/>
</dbReference>
<dbReference type="Proteomes" id="UP001358586">
    <property type="component" value="Chromosome 5"/>
</dbReference>
<dbReference type="EMBL" id="JARKNE010000005">
    <property type="protein sequence ID" value="KAK5830825.1"/>
    <property type="molecule type" value="Genomic_DNA"/>
</dbReference>
<accession>A0ABR0PV69</accession>
<dbReference type="InterPro" id="IPR016140">
    <property type="entry name" value="Bifunc_inhib/LTP/seed_store"/>
</dbReference>
<dbReference type="Gene3D" id="1.10.110.10">
    <property type="entry name" value="Plant lipid-transfer and hydrophobic proteins"/>
    <property type="match status" value="1"/>
</dbReference>
<evidence type="ECO:0000313" key="4">
    <source>
        <dbReference type="EMBL" id="KAK5830825.1"/>
    </source>
</evidence>
<evidence type="ECO:0000259" key="3">
    <source>
        <dbReference type="SMART" id="SM00499"/>
    </source>
</evidence>
<protein>
    <recommendedName>
        <fullName evidence="2">Non-specific lipid-transfer protein</fullName>
    </recommendedName>
</protein>
<sequence length="167" mass="18085">MGMMDLNRESRAFIIKARGRDKAIYGNAIIELRGLGGAFELHQLRSTSDNPVTMKSLLFSMLFLLSFLFFLAHSGEAAIPCTTVDANAAACLGFATGKAAKPSSAFCDGLQQLAQTVKSVEDKKAICRCLKVGAKSLGIQDRFLSRIPRACNIKVGFPVFVNTNCEM</sequence>
<dbReference type="SUPFAM" id="SSF47699">
    <property type="entry name" value="Bifunctional inhibitor/lipid-transfer protein/seed storage 2S albumin"/>
    <property type="match status" value="1"/>
</dbReference>
<organism evidence="4 5">
    <name type="scientific">Gossypium arboreum</name>
    <name type="common">Tree cotton</name>
    <name type="synonym">Gossypium nanking</name>
    <dbReference type="NCBI Taxonomy" id="29729"/>
    <lineage>
        <taxon>Eukaryota</taxon>
        <taxon>Viridiplantae</taxon>
        <taxon>Streptophyta</taxon>
        <taxon>Embryophyta</taxon>
        <taxon>Tracheophyta</taxon>
        <taxon>Spermatophyta</taxon>
        <taxon>Magnoliopsida</taxon>
        <taxon>eudicotyledons</taxon>
        <taxon>Gunneridae</taxon>
        <taxon>Pentapetalae</taxon>
        <taxon>rosids</taxon>
        <taxon>malvids</taxon>
        <taxon>Malvales</taxon>
        <taxon>Malvaceae</taxon>
        <taxon>Malvoideae</taxon>
        <taxon>Gossypium</taxon>
    </lineage>
</organism>
<keyword evidence="2" id="KW-0446">Lipid-binding</keyword>
<evidence type="ECO:0000256" key="1">
    <source>
        <dbReference type="ARBA" id="ARBA00009748"/>
    </source>
</evidence>
<comment type="caution">
    <text evidence="4">The sequence shown here is derived from an EMBL/GenBank/DDBJ whole genome shotgun (WGS) entry which is preliminary data.</text>
</comment>
<evidence type="ECO:0000256" key="2">
    <source>
        <dbReference type="RuleBase" id="RU000628"/>
    </source>
</evidence>
<comment type="function">
    <text evidence="2">Plant non-specific lipid-transfer proteins transfer phospholipids as well as galactolipids across membranes. May play a role in wax or cutin deposition in the cell walls of expanding epidermal cells and certain secretory tissues.</text>
</comment>
<comment type="similarity">
    <text evidence="1 2">Belongs to the plant LTP family.</text>
</comment>
<dbReference type="CDD" id="cd01960">
    <property type="entry name" value="nsLTP1"/>
    <property type="match status" value="1"/>
</dbReference>
<keyword evidence="2" id="KW-0813">Transport</keyword>
<keyword evidence="5" id="KW-1185">Reference proteome</keyword>
<dbReference type="Pfam" id="PF00234">
    <property type="entry name" value="Tryp_alpha_amyl"/>
    <property type="match status" value="1"/>
</dbReference>
<proteinExistence type="inferred from homology"/>
<dbReference type="PRINTS" id="PR00382">
    <property type="entry name" value="LIPIDTRNSFER"/>
</dbReference>
<dbReference type="PANTHER" id="PTHR33076">
    <property type="entry name" value="NON-SPECIFIC LIPID-TRANSFER PROTEIN 2-RELATED"/>
    <property type="match status" value="1"/>
</dbReference>
<feature type="domain" description="Bifunctional inhibitor/plant lipid transfer protein/seed storage helical" evidence="3">
    <location>
        <begin position="81"/>
        <end position="165"/>
    </location>
</feature>
<gene>
    <name evidence="4" type="ORF">PVK06_014620</name>
</gene>
<dbReference type="InterPro" id="IPR036312">
    <property type="entry name" value="Bifun_inhib/LTP/seed_sf"/>
</dbReference>
<name>A0ABR0PV69_GOSAR</name>
<reference evidence="4 5" key="1">
    <citation type="submission" date="2023-03" db="EMBL/GenBank/DDBJ databases">
        <title>WGS of Gossypium arboreum.</title>
        <authorList>
            <person name="Yu D."/>
        </authorList>
    </citation>
    <scope>NUCLEOTIDE SEQUENCE [LARGE SCALE GENOMIC DNA]</scope>
    <source>
        <tissue evidence="4">Leaf</tissue>
    </source>
</reference>
<evidence type="ECO:0000313" key="5">
    <source>
        <dbReference type="Proteomes" id="UP001358586"/>
    </source>
</evidence>